<feature type="compositionally biased region" description="Basic residues" evidence="1">
    <location>
        <begin position="1"/>
        <end position="20"/>
    </location>
</feature>
<feature type="region of interest" description="Disordered" evidence="1">
    <location>
        <begin position="1"/>
        <end position="48"/>
    </location>
</feature>
<organism evidence="2 3">
    <name type="scientific">Talaromyces proteolyticus</name>
    <dbReference type="NCBI Taxonomy" id="1131652"/>
    <lineage>
        <taxon>Eukaryota</taxon>
        <taxon>Fungi</taxon>
        <taxon>Dikarya</taxon>
        <taxon>Ascomycota</taxon>
        <taxon>Pezizomycotina</taxon>
        <taxon>Eurotiomycetes</taxon>
        <taxon>Eurotiomycetidae</taxon>
        <taxon>Eurotiales</taxon>
        <taxon>Trichocomaceae</taxon>
        <taxon>Talaromyces</taxon>
        <taxon>Talaromyces sect. Bacilispori</taxon>
    </lineage>
</organism>
<dbReference type="Proteomes" id="UP001201262">
    <property type="component" value="Unassembled WGS sequence"/>
</dbReference>
<name>A0AAD4KKK8_9EURO</name>
<feature type="compositionally biased region" description="Low complexity" evidence="1">
    <location>
        <begin position="107"/>
        <end position="123"/>
    </location>
</feature>
<protein>
    <submittedName>
        <fullName evidence="2">Uncharacterized protein</fullName>
    </submittedName>
</protein>
<proteinExistence type="predicted"/>
<feature type="region of interest" description="Disordered" evidence="1">
    <location>
        <begin position="81"/>
        <end position="168"/>
    </location>
</feature>
<feature type="compositionally biased region" description="Basic and acidic residues" evidence="1">
    <location>
        <begin position="124"/>
        <end position="141"/>
    </location>
</feature>
<keyword evidence="3" id="KW-1185">Reference proteome</keyword>
<dbReference type="AlphaFoldDB" id="A0AAD4KKK8"/>
<reference evidence="2" key="1">
    <citation type="submission" date="2021-12" db="EMBL/GenBank/DDBJ databases">
        <title>Convergent genome expansion in fungi linked to evolution of root-endophyte symbiosis.</title>
        <authorList>
            <consortium name="DOE Joint Genome Institute"/>
            <person name="Ke Y.-H."/>
            <person name="Bonito G."/>
            <person name="Liao H.-L."/>
            <person name="Looney B."/>
            <person name="Rojas-Flechas A."/>
            <person name="Nash J."/>
            <person name="Hameed K."/>
            <person name="Schadt C."/>
            <person name="Martin F."/>
            <person name="Crous P.W."/>
            <person name="Miettinen O."/>
            <person name="Magnuson J.K."/>
            <person name="Labbe J."/>
            <person name="Jacobson D."/>
            <person name="Doktycz M.J."/>
            <person name="Veneault-Fourrey C."/>
            <person name="Kuo A."/>
            <person name="Mondo S."/>
            <person name="Calhoun S."/>
            <person name="Riley R."/>
            <person name="Ohm R."/>
            <person name="LaButti K."/>
            <person name="Andreopoulos B."/>
            <person name="Pangilinan J."/>
            <person name="Nolan M."/>
            <person name="Tritt A."/>
            <person name="Clum A."/>
            <person name="Lipzen A."/>
            <person name="Daum C."/>
            <person name="Barry K."/>
            <person name="Grigoriev I.V."/>
            <person name="Vilgalys R."/>
        </authorList>
    </citation>
    <scope>NUCLEOTIDE SEQUENCE</scope>
    <source>
        <strain evidence="2">PMI_201</strain>
    </source>
</reference>
<evidence type="ECO:0000313" key="2">
    <source>
        <dbReference type="EMBL" id="KAH8693822.1"/>
    </source>
</evidence>
<feature type="compositionally biased region" description="Basic and acidic residues" evidence="1">
    <location>
        <begin position="96"/>
        <end position="105"/>
    </location>
</feature>
<dbReference type="RefSeq" id="XP_046069492.1">
    <property type="nucleotide sequence ID" value="XM_046216717.1"/>
</dbReference>
<dbReference type="EMBL" id="JAJTJA010000009">
    <property type="protein sequence ID" value="KAH8693822.1"/>
    <property type="molecule type" value="Genomic_DNA"/>
</dbReference>
<evidence type="ECO:0000256" key="1">
    <source>
        <dbReference type="SAM" id="MobiDB-lite"/>
    </source>
</evidence>
<accession>A0AAD4KKK8</accession>
<sequence>METNPKPKRNRIIPHKRRLLPAKPSPSSSSSSRKKTTTINPSALPAKIQFRRPVFSSIVEQEEKEKVEDNTNNTVDAIRIEFDSSQAPQPFLDPDLLERIRERARTRTAQQRRQQGSGSGRVQSGDDRGADGVSSERDIRRRAVQTEYGSMAIRGRMAVSGRGLRQRR</sequence>
<comment type="caution">
    <text evidence="2">The sequence shown here is derived from an EMBL/GenBank/DDBJ whole genome shotgun (WGS) entry which is preliminary data.</text>
</comment>
<dbReference type="GeneID" id="70247004"/>
<evidence type="ECO:0000313" key="3">
    <source>
        <dbReference type="Proteomes" id="UP001201262"/>
    </source>
</evidence>
<gene>
    <name evidence="2" type="ORF">BGW36DRAFT_383822</name>
</gene>